<evidence type="ECO:0000313" key="1">
    <source>
        <dbReference type="EMBL" id="EQB06427.1"/>
    </source>
</evidence>
<keyword evidence="2" id="KW-1185">Reference proteome</keyword>
<sequence length="71" mass="7638">MLLAGAALVSMPAMSQDRLEEGFPNSPQQALPRIYVDSRVIPCRAPAYFAGAPLLPSGLMGPVTLIEIRDR</sequence>
<gene>
    <name evidence="1" type="ORF">L288_11285</name>
</gene>
<proteinExistence type="predicted"/>
<evidence type="ECO:0000313" key="2">
    <source>
        <dbReference type="Proteomes" id="UP000015525"/>
    </source>
</evidence>
<dbReference type="PATRIC" id="fig|1329909.3.peg.2182"/>
<dbReference type="EMBL" id="ATHO01000098">
    <property type="protein sequence ID" value="EQB06427.1"/>
    <property type="molecule type" value="Genomic_DNA"/>
</dbReference>
<reference evidence="1 2" key="1">
    <citation type="journal article" date="2013" name="Genome Announc.">
        <title>Draft Genome Sequence of Sphingobium quisquiliarum Strain P25T, a Novel Hexachlorocyclohexane (HCH)-Degrading Bacterium Isolated from an HCH Dumpsite.</title>
        <authorList>
            <person name="Kumar Singh A."/>
            <person name="Sangwan N."/>
            <person name="Sharma A."/>
            <person name="Gupta V."/>
            <person name="Khurana J.P."/>
            <person name="Lal R."/>
        </authorList>
    </citation>
    <scope>NUCLEOTIDE SEQUENCE [LARGE SCALE GENOMIC DNA]</scope>
    <source>
        <strain evidence="1 2">P25</strain>
    </source>
</reference>
<name>T0H0A6_9SPHN</name>
<protein>
    <submittedName>
        <fullName evidence="1">Uncharacterized protein</fullName>
    </submittedName>
</protein>
<accession>T0H0A6</accession>
<dbReference type="AlphaFoldDB" id="T0H0A6"/>
<organism evidence="1 2">
    <name type="scientific">Sphingobium quisquiliarum P25</name>
    <dbReference type="NCBI Taxonomy" id="1329909"/>
    <lineage>
        <taxon>Bacteria</taxon>
        <taxon>Pseudomonadati</taxon>
        <taxon>Pseudomonadota</taxon>
        <taxon>Alphaproteobacteria</taxon>
        <taxon>Sphingomonadales</taxon>
        <taxon>Sphingomonadaceae</taxon>
        <taxon>Sphingobium</taxon>
    </lineage>
</organism>
<dbReference type="Proteomes" id="UP000015525">
    <property type="component" value="Unassembled WGS sequence"/>
</dbReference>
<comment type="caution">
    <text evidence="1">The sequence shown here is derived from an EMBL/GenBank/DDBJ whole genome shotgun (WGS) entry which is preliminary data.</text>
</comment>